<reference evidence="10" key="1">
    <citation type="journal article" date="2019" name="Int. J. Syst. Evol. Microbiol.">
        <title>The Global Catalogue of Microorganisms (GCM) 10K type strain sequencing project: providing services to taxonomists for standard genome sequencing and annotation.</title>
        <authorList>
            <consortium name="The Broad Institute Genomics Platform"/>
            <consortium name="The Broad Institute Genome Sequencing Center for Infectious Disease"/>
            <person name="Wu L."/>
            <person name="Ma J."/>
        </authorList>
    </citation>
    <scope>NUCLEOTIDE SEQUENCE [LARGE SCALE GENOMIC DNA]</scope>
    <source>
        <strain evidence="10">CCUG 52537</strain>
    </source>
</reference>
<evidence type="ECO:0000256" key="4">
    <source>
        <dbReference type="ARBA" id="ARBA00022692"/>
    </source>
</evidence>
<feature type="transmembrane region" description="Helical" evidence="7">
    <location>
        <begin position="117"/>
        <end position="137"/>
    </location>
</feature>
<dbReference type="PROSITE" id="PS00217">
    <property type="entry name" value="SUGAR_TRANSPORT_2"/>
    <property type="match status" value="1"/>
</dbReference>
<keyword evidence="10" id="KW-1185">Reference proteome</keyword>
<dbReference type="Proteomes" id="UP001597124">
    <property type="component" value="Unassembled WGS sequence"/>
</dbReference>
<accession>A0ABW3C0Q0</accession>
<evidence type="ECO:0000256" key="2">
    <source>
        <dbReference type="ARBA" id="ARBA00022448"/>
    </source>
</evidence>
<feature type="transmembrane region" description="Helical" evidence="7">
    <location>
        <begin position="249"/>
        <end position="272"/>
    </location>
</feature>
<dbReference type="SUPFAM" id="SSF103473">
    <property type="entry name" value="MFS general substrate transporter"/>
    <property type="match status" value="2"/>
</dbReference>
<keyword evidence="4 7" id="KW-0812">Transmembrane</keyword>
<feature type="transmembrane region" description="Helical" evidence="7">
    <location>
        <begin position="284"/>
        <end position="304"/>
    </location>
</feature>
<dbReference type="InterPro" id="IPR036259">
    <property type="entry name" value="MFS_trans_sf"/>
</dbReference>
<evidence type="ECO:0000313" key="10">
    <source>
        <dbReference type="Proteomes" id="UP001597124"/>
    </source>
</evidence>
<feature type="transmembrane region" description="Helical" evidence="7">
    <location>
        <begin position="192"/>
        <end position="212"/>
    </location>
</feature>
<evidence type="ECO:0000313" key="9">
    <source>
        <dbReference type="EMBL" id="MFD0847261.1"/>
    </source>
</evidence>
<feature type="transmembrane region" description="Helical" evidence="7">
    <location>
        <begin position="63"/>
        <end position="85"/>
    </location>
</feature>
<name>A0ABW3C0Q0_SPHXN</name>
<sequence length="534" mass="57680">MSSEISAQEEPAPGDVRRVITASSLGTLFEWYDFFIYGTLAASGIIGQMFFPTGNEQLQTLLAWAGFAVGFCFRPLGAVIFGYLGDRFGRKHTFIVTILLMGVATAGVGLVPSYATIGFAAPALIILLRIVQGLALGGEYGGAAIYVAEHSPAGKRGFFTSFIQASVGAGFFLSLVVVLACKWSMPTEIWDAWGWRVPFLLSLILLAISLWMRVKLSESPVFQAMKAAGKTAKNPFRESFTYPGNGRRLFLALFGIAAGLTVIWFTAMFTTLGFLQNAMHVEESVAQMIVGAAAVMGLGWFVLFGWLSDRIGRKRLIVTGYVLTLLLMFPLYWVMGYAANPALAHASEEAPIVVSGPDCGFNPFVKTQDEACSRLLDYLSKRGLAYDLDEAPSAAITIGGNVVNGHSDAELDGALKAAGYPLGTVVPSAPNMGIIFLVVMALTALSGATYGPVAALLTELFPPRIRYSSMSIPYHFGTGYFGGVLPFMEQYIVARTGDPYAGLWYSWCVVAMALIVTMLLLRERDLVKDERYAG</sequence>
<dbReference type="PANTHER" id="PTHR43045:SF7">
    <property type="entry name" value="MAJOR FACILITATOR SUPERFAMILY TRANSPORTER"/>
    <property type="match status" value="1"/>
</dbReference>
<feature type="transmembrane region" description="Helical" evidence="7">
    <location>
        <begin position="92"/>
        <end position="111"/>
    </location>
</feature>
<keyword evidence="3" id="KW-1003">Cell membrane</keyword>
<dbReference type="EMBL" id="JBHTIK010000002">
    <property type="protein sequence ID" value="MFD0847261.1"/>
    <property type="molecule type" value="Genomic_DNA"/>
</dbReference>
<evidence type="ECO:0000259" key="8">
    <source>
        <dbReference type="PROSITE" id="PS50850"/>
    </source>
</evidence>
<dbReference type="InterPro" id="IPR005828">
    <property type="entry name" value="MFS_sugar_transport-like"/>
</dbReference>
<feature type="transmembrane region" description="Helical" evidence="7">
    <location>
        <begin position="34"/>
        <end position="51"/>
    </location>
</feature>
<dbReference type="Gene3D" id="1.20.1250.20">
    <property type="entry name" value="MFS general substrate transporter like domains"/>
    <property type="match status" value="2"/>
</dbReference>
<feature type="transmembrane region" description="Helical" evidence="7">
    <location>
        <begin position="472"/>
        <end position="492"/>
    </location>
</feature>
<evidence type="ECO:0000256" key="5">
    <source>
        <dbReference type="ARBA" id="ARBA00022989"/>
    </source>
</evidence>
<evidence type="ECO:0000256" key="3">
    <source>
        <dbReference type="ARBA" id="ARBA00022475"/>
    </source>
</evidence>
<organism evidence="9 10">
    <name type="scientific">Sphingosinicella xenopeptidilytica</name>
    <dbReference type="NCBI Taxonomy" id="364098"/>
    <lineage>
        <taxon>Bacteria</taxon>
        <taxon>Pseudomonadati</taxon>
        <taxon>Pseudomonadota</taxon>
        <taxon>Alphaproteobacteria</taxon>
        <taxon>Sphingomonadales</taxon>
        <taxon>Sphingosinicellaceae</taxon>
        <taxon>Sphingosinicella</taxon>
    </lineage>
</organism>
<feature type="domain" description="Major facilitator superfamily (MFS) profile" evidence="8">
    <location>
        <begin position="19"/>
        <end position="525"/>
    </location>
</feature>
<evidence type="ECO:0000256" key="7">
    <source>
        <dbReference type="SAM" id="Phobius"/>
    </source>
</evidence>
<feature type="transmembrane region" description="Helical" evidence="7">
    <location>
        <begin position="504"/>
        <end position="521"/>
    </location>
</feature>
<feature type="transmembrane region" description="Helical" evidence="7">
    <location>
        <begin position="316"/>
        <end position="335"/>
    </location>
</feature>
<proteinExistence type="predicted"/>
<keyword evidence="2" id="KW-0813">Transport</keyword>
<dbReference type="PROSITE" id="PS50850">
    <property type="entry name" value="MFS"/>
    <property type="match status" value="1"/>
</dbReference>
<protein>
    <submittedName>
        <fullName evidence="9">MFS transporter</fullName>
    </submittedName>
</protein>
<comment type="caution">
    <text evidence="9">The sequence shown here is derived from an EMBL/GenBank/DDBJ whole genome shotgun (WGS) entry which is preliminary data.</text>
</comment>
<dbReference type="RefSeq" id="WP_381485958.1">
    <property type="nucleotide sequence ID" value="NZ_JBHTIK010000002.1"/>
</dbReference>
<keyword evidence="6 7" id="KW-0472">Membrane</keyword>
<feature type="transmembrane region" description="Helical" evidence="7">
    <location>
        <begin position="158"/>
        <end position="180"/>
    </location>
</feature>
<gene>
    <name evidence="9" type="ORF">ACFQ00_02910</name>
</gene>
<dbReference type="InterPro" id="IPR005829">
    <property type="entry name" value="Sugar_transporter_CS"/>
</dbReference>
<evidence type="ECO:0000256" key="6">
    <source>
        <dbReference type="ARBA" id="ARBA00023136"/>
    </source>
</evidence>
<evidence type="ECO:0000256" key="1">
    <source>
        <dbReference type="ARBA" id="ARBA00004651"/>
    </source>
</evidence>
<dbReference type="Pfam" id="PF00083">
    <property type="entry name" value="Sugar_tr"/>
    <property type="match status" value="1"/>
</dbReference>
<dbReference type="InterPro" id="IPR020846">
    <property type="entry name" value="MFS_dom"/>
</dbReference>
<feature type="transmembrane region" description="Helical" evidence="7">
    <location>
        <begin position="434"/>
        <end position="460"/>
    </location>
</feature>
<comment type="subcellular location">
    <subcellularLocation>
        <location evidence="1">Cell membrane</location>
        <topology evidence="1">Multi-pass membrane protein</topology>
    </subcellularLocation>
</comment>
<dbReference type="PANTHER" id="PTHR43045">
    <property type="entry name" value="SHIKIMATE TRANSPORTER"/>
    <property type="match status" value="1"/>
</dbReference>
<keyword evidence="5 7" id="KW-1133">Transmembrane helix</keyword>